<reference evidence="1 2" key="1">
    <citation type="submission" date="2018-08" db="EMBL/GenBank/DDBJ databases">
        <title>A genome reference for cultivated species of the human gut microbiota.</title>
        <authorList>
            <person name="Zou Y."/>
            <person name="Xue W."/>
            <person name="Luo G."/>
        </authorList>
    </citation>
    <scope>NUCLEOTIDE SEQUENCE [LARGE SCALE GENOMIC DNA]</scope>
    <source>
        <strain evidence="1 2">AM25-33</strain>
    </source>
</reference>
<dbReference type="InParanoid" id="A0A414NHG9"/>
<dbReference type="EMBL" id="QSLJ01000001">
    <property type="protein sequence ID" value="RHF39173.1"/>
    <property type="molecule type" value="Genomic_DNA"/>
</dbReference>
<evidence type="ECO:0000313" key="2">
    <source>
        <dbReference type="Proteomes" id="UP000283983"/>
    </source>
</evidence>
<keyword evidence="2" id="KW-1185">Reference proteome</keyword>
<comment type="caution">
    <text evidence="1">The sequence shown here is derived from an EMBL/GenBank/DDBJ whole genome shotgun (WGS) entry which is preliminary data.</text>
</comment>
<accession>A0A414NHG9</accession>
<dbReference type="AlphaFoldDB" id="A0A414NHG9"/>
<gene>
    <name evidence="1" type="ORF">DW682_00385</name>
</gene>
<organism evidence="1 2">
    <name type="scientific">Collinsella intestinalis</name>
    <dbReference type="NCBI Taxonomy" id="147207"/>
    <lineage>
        <taxon>Bacteria</taxon>
        <taxon>Bacillati</taxon>
        <taxon>Actinomycetota</taxon>
        <taxon>Coriobacteriia</taxon>
        <taxon>Coriobacteriales</taxon>
        <taxon>Coriobacteriaceae</taxon>
        <taxon>Collinsella</taxon>
    </lineage>
</organism>
<proteinExistence type="predicted"/>
<protein>
    <submittedName>
        <fullName evidence="1">Uncharacterized protein</fullName>
    </submittedName>
</protein>
<sequence length="24" mass="2598">MRCSCASGKYCRHLRACGPAALGW</sequence>
<evidence type="ECO:0000313" key="1">
    <source>
        <dbReference type="EMBL" id="RHF39173.1"/>
    </source>
</evidence>
<name>A0A414NHG9_9ACTN</name>
<dbReference type="Proteomes" id="UP000283983">
    <property type="component" value="Unassembled WGS sequence"/>
</dbReference>